<sequence length="61" mass="7356">MAKYELRRYITYGQLIMWPRLIVNIKDHVKIMFVTNLSNKGEIRSIRCSRIELIKHRPIAQ</sequence>
<dbReference type="EMBL" id="CP002100">
    <property type="protein sequence ID" value="ADN50645.1"/>
    <property type="molecule type" value="Genomic_DNA"/>
</dbReference>
<reference evidence="2" key="2">
    <citation type="journal article" date="2010" name="Stand. Genomic Sci.">
        <title>Complete genome sequence of Vulcanisaeta distributa type strain (IC-017T).</title>
        <authorList>
            <person name="Mavromatis K."/>
            <person name="Sikorski J."/>
            <person name="Pabst E."/>
            <person name="Teshima H."/>
            <person name="Lapidus A."/>
            <person name="Lucas S."/>
            <person name="Nolan M."/>
            <person name="Glavina Del Rio T."/>
            <person name="Cheng J."/>
            <person name="Bruce D."/>
            <person name="Goodwin L."/>
            <person name="Pitluck S."/>
            <person name="Liolios K."/>
            <person name="Ivanova N."/>
            <person name="Mikhailova N."/>
            <person name="Pati A."/>
            <person name="Chen A."/>
            <person name="Palaniappan K."/>
            <person name="Land M."/>
            <person name="Hauser L."/>
            <person name="Chang Y."/>
            <person name="Jeffries C."/>
            <person name="Rohde M."/>
            <person name="Spring S."/>
            <person name="Goker M."/>
            <person name="Wirth R."/>
            <person name="Woyke T."/>
            <person name="Bristow J."/>
            <person name="Eisen J."/>
            <person name="Markowitz V."/>
            <person name="Hugenholtz P."/>
            <person name="Klenk H."/>
            <person name="Kyrpides N."/>
        </authorList>
    </citation>
    <scope>NUCLEOTIDE SEQUENCE [LARGE SCALE GENOMIC DNA]</scope>
    <source>
        <strain evidence="2">DSM 14429 / JCM 11212 / NBRC 100878 / IC-017</strain>
    </source>
</reference>
<dbReference type="eggNOG" id="arCOG13847">
    <property type="taxonomic scope" value="Archaea"/>
</dbReference>
<name>E1QRE8_VULDI</name>
<dbReference type="AlphaFoldDB" id="E1QRE8"/>
<organism evidence="1 2">
    <name type="scientific">Vulcanisaeta distributa (strain DSM 14429 / JCM 11212 / NBRC 100878 / IC-017)</name>
    <dbReference type="NCBI Taxonomy" id="572478"/>
    <lineage>
        <taxon>Archaea</taxon>
        <taxon>Thermoproteota</taxon>
        <taxon>Thermoprotei</taxon>
        <taxon>Thermoproteales</taxon>
        <taxon>Thermoproteaceae</taxon>
        <taxon>Vulcanisaeta</taxon>
    </lineage>
</organism>
<dbReference type="Proteomes" id="UP000006681">
    <property type="component" value="Chromosome"/>
</dbReference>
<reference evidence="1 2" key="1">
    <citation type="journal article" date="2010" name="Stand. Genomic Sci.">
        <title>Complete genome sequence of Vulcanisaeta distributa type strain (IC-017).</title>
        <authorList>
            <person name="Mavromatis K."/>
            <person name="Sikorski J."/>
            <person name="Pabst E."/>
            <person name="Teshima H."/>
            <person name="Lapidus A."/>
            <person name="Lucas S."/>
            <person name="Nolan M."/>
            <person name="Glavina Del Rio T."/>
            <person name="Cheng J.F."/>
            <person name="Bruce D."/>
            <person name="Goodwin L."/>
            <person name="Pitluck S."/>
            <person name="Liolios K."/>
            <person name="Ivanova N."/>
            <person name="Mikhailova N."/>
            <person name="Pati A."/>
            <person name="Chen A."/>
            <person name="Palaniappan K."/>
            <person name="Land M."/>
            <person name="Hauser L."/>
            <person name="Chang Y.J."/>
            <person name="Jeffries C.D."/>
            <person name="Rohde M."/>
            <person name="Spring S."/>
            <person name="Goker M."/>
            <person name="Wirth R."/>
            <person name="Woyke T."/>
            <person name="Bristow J."/>
            <person name="Eisen J.A."/>
            <person name="Markowitz V."/>
            <person name="Hugenholtz P."/>
            <person name="Klenk H.P."/>
            <person name="Kyrpides N.C."/>
        </authorList>
    </citation>
    <scope>NUCLEOTIDE SEQUENCE [LARGE SCALE GENOMIC DNA]</scope>
    <source>
        <strain evidence="2">DSM 14429 / JCM 11212 / NBRC 100878 / IC-017</strain>
    </source>
</reference>
<dbReference type="STRING" id="572478.Vdis_1259"/>
<protein>
    <submittedName>
        <fullName evidence="1">Uncharacterized protein</fullName>
    </submittedName>
</protein>
<evidence type="ECO:0000313" key="2">
    <source>
        <dbReference type="Proteomes" id="UP000006681"/>
    </source>
</evidence>
<accession>E1QRE8</accession>
<dbReference type="OrthoDB" id="28496at2157"/>
<keyword evidence="2" id="KW-1185">Reference proteome</keyword>
<evidence type="ECO:0000313" key="1">
    <source>
        <dbReference type="EMBL" id="ADN50645.1"/>
    </source>
</evidence>
<dbReference type="RefSeq" id="WP_013336370.1">
    <property type="nucleotide sequence ID" value="NC_014537.1"/>
</dbReference>
<gene>
    <name evidence="1" type="ordered locus">Vdis_1259</name>
</gene>
<dbReference type="GeneID" id="9752191"/>
<dbReference type="KEGG" id="vdi:Vdis_1259"/>
<dbReference type="HOGENOM" id="CLU_2930418_0_0_2"/>
<proteinExistence type="predicted"/>